<evidence type="ECO:0000313" key="6">
    <source>
        <dbReference type="EMBL" id="AFZ10186.1"/>
    </source>
</evidence>
<accession>K9VQH5</accession>
<gene>
    <name evidence="6" type="ORF">Osc7112_5992</name>
</gene>
<dbReference type="PROSITE" id="PS50110">
    <property type="entry name" value="RESPONSE_REGULATORY"/>
    <property type="match status" value="1"/>
</dbReference>
<organism evidence="6 7">
    <name type="scientific">Phormidium nigroviride PCC 7112</name>
    <dbReference type="NCBI Taxonomy" id="179408"/>
    <lineage>
        <taxon>Bacteria</taxon>
        <taxon>Bacillati</taxon>
        <taxon>Cyanobacteriota</taxon>
        <taxon>Cyanophyceae</taxon>
        <taxon>Oscillatoriophycideae</taxon>
        <taxon>Oscillatoriales</taxon>
        <taxon>Oscillatoriaceae</taxon>
        <taxon>Phormidium</taxon>
    </lineage>
</organism>
<dbReference type="GO" id="GO:0006355">
    <property type="term" value="P:regulation of DNA-templated transcription"/>
    <property type="evidence" value="ECO:0007669"/>
    <property type="project" value="InterPro"/>
</dbReference>
<dbReference type="InterPro" id="IPR000792">
    <property type="entry name" value="Tscrpt_reg_LuxR_C"/>
</dbReference>
<dbReference type="AlphaFoldDB" id="K9VQH5"/>
<dbReference type="PRINTS" id="PR00038">
    <property type="entry name" value="HTHLUXR"/>
</dbReference>
<dbReference type="SMART" id="SM00448">
    <property type="entry name" value="REC"/>
    <property type="match status" value="1"/>
</dbReference>
<keyword evidence="7" id="KW-1185">Reference proteome</keyword>
<evidence type="ECO:0000259" key="5">
    <source>
        <dbReference type="PROSITE" id="PS50110"/>
    </source>
</evidence>
<dbReference type="CDD" id="cd06170">
    <property type="entry name" value="LuxR_C_like"/>
    <property type="match status" value="1"/>
</dbReference>
<dbReference type="STRING" id="179408.Osc7112_5992"/>
<dbReference type="RefSeq" id="WP_015179386.1">
    <property type="nucleotide sequence ID" value="NC_019729.1"/>
</dbReference>
<dbReference type="Pfam" id="PF00072">
    <property type="entry name" value="Response_reg"/>
    <property type="match status" value="1"/>
</dbReference>
<dbReference type="KEGG" id="oni:Osc7112_5992"/>
<name>K9VQH5_9CYAN</name>
<evidence type="ECO:0000259" key="4">
    <source>
        <dbReference type="PROSITE" id="PS50043"/>
    </source>
</evidence>
<feature type="domain" description="HTH luxR-type" evidence="4">
    <location>
        <begin position="141"/>
        <end position="206"/>
    </location>
</feature>
<dbReference type="PANTHER" id="PTHR43214">
    <property type="entry name" value="TWO-COMPONENT RESPONSE REGULATOR"/>
    <property type="match status" value="1"/>
</dbReference>
<proteinExistence type="predicted"/>
<dbReference type="InterPro" id="IPR016032">
    <property type="entry name" value="Sig_transdc_resp-reg_C-effctor"/>
</dbReference>
<evidence type="ECO:0000256" key="1">
    <source>
        <dbReference type="ARBA" id="ARBA00022553"/>
    </source>
</evidence>
<evidence type="ECO:0000313" key="7">
    <source>
        <dbReference type="Proteomes" id="UP000010478"/>
    </source>
</evidence>
<dbReference type="Pfam" id="PF00196">
    <property type="entry name" value="GerE"/>
    <property type="match status" value="1"/>
</dbReference>
<evidence type="ECO:0000256" key="3">
    <source>
        <dbReference type="PROSITE-ProRule" id="PRU00169"/>
    </source>
</evidence>
<dbReference type="InterPro" id="IPR001789">
    <property type="entry name" value="Sig_transdc_resp-reg_receiver"/>
</dbReference>
<keyword evidence="1 3" id="KW-0597">Phosphoprotein</keyword>
<dbReference type="Gene3D" id="3.40.50.2300">
    <property type="match status" value="1"/>
</dbReference>
<dbReference type="GO" id="GO:0000160">
    <property type="term" value="P:phosphorelay signal transduction system"/>
    <property type="evidence" value="ECO:0007669"/>
    <property type="project" value="InterPro"/>
</dbReference>
<dbReference type="SUPFAM" id="SSF46894">
    <property type="entry name" value="C-terminal effector domain of the bipartite response regulators"/>
    <property type="match status" value="1"/>
</dbReference>
<dbReference type="SMART" id="SM00421">
    <property type="entry name" value="HTH_LUXR"/>
    <property type="match status" value="1"/>
</dbReference>
<dbReference type="InterPro" id="IPR011006">
    <property type="entry name" value="CheY-like_superfamily"/>
</dbReference>
<reference evidence="6 7" key="1">
    <citation type="submission" date="2012-05" db="EMBL/GenBank/DDBJ databases">
        <title>Finished chromosome of genome of Oscillatoria sp. PCC 7112.</title>
        <authorList>
            <consortium name="US DOE Joint Genome Institute"/>
            <person name="Gugger M."/>
            <person name="Coursin T."/>
            <person name="Rippka R."/>
            <person name="Tandeau De Marsac N."/>
            <person name="Huntemann M."/>
            <person name="Wei C.-L."/>
            <person name="Han J."/>
            <person name="Detter J.C."/>
            <person name="Han C."/>
            <person name="Tapia R."/>
            <person name="Davenport K."/>
            <person name="Daligault H."/>
            <person name="Erkkila T."/>
            <person name="Gu W."/>
            <person name="Munk A.C.C."/>
            <person name="Teshima H."/>
            <person name="Xu Y."/>
            <person name="Chain P."/>
            <person name="Chen A."/>
            <person name="Krypides N."/>
            <person name="Mavromatis K."/>
            <person name="Markowitz V."/>
            <person name="Szeto E."/>
            <person name="Ivanova N."/>
            <person name="Mikhailova N."/>
            <person name="Ovchinnikova G."/>
            <person name="Pagani I."/>
            <person name="Pati A."/>
            <person name="Goodwin L."/>
            <person name="Peters L."/>
            <person name="Pitluck S."/>
            <person name="Woyke T."/>
            <person name="Kerfeld C."/>
        </authorList>
    </citation>
    <scope>NUCLEOTIDE SEQUENCE [LARGE SCALE GENOMIC DNA]</scope>
    <source>
        <strain evidence="6 7">PCC 7112</strain>
    </source>
</reference>
<dbReference type="InterPro" id="IPR058245">
    <property type="entry name" value="NreC/VraR/RcsB-like_REC"/>
</dbReference>
<evidence type="ECO:0000256" key="2">
    <source>
        <dbReference type="ARBA" id="ARBA00023125"/>
    </source>
</evidence>
<keyword evidence="2" id="KW-0238">DNA-binding</keyword>
<dbReference type="HOGENOM" id="CLU_000445_90_10_3"/>
<dbReference type="eggNOG" id="COG2197">
    <property type="taxonomic scope" value="Bacteria"/>
</dbReference>
<dbReference type="GO" id="GO:0003677">
    <property type="term" value="F:DNA binding"/>
    <property type="evidence" value="ECO:0007669"/>
    <property type="project" value="UniProtKB-KW"/>
</dbReference>
<dbReference type="InterPro" id="IPR039420">
    <property type="entry name" value="WalR-like"/>
</dbReference>
<protein>
    <submittedName>
        <fullName evidence="6">Two component transcriptional regulator, LuxR family</fullName>
    </submittedName>
</protein>
<dbReference type="PANTHER" id="PTHR43214:SF43">
    <property type="entry name" value="TWO-COMPONENT RESPONSE REGULATOR"/>
    <property type="match status" value="1"/>
</dbReference>
<dbReference type="PROSITE" id="PS00622">
    <property type="entry name" value="HTH_LUXR_1"/>
    <property type="match status" value="1"/>
</dbReference>
<dbReference type="EMBL" id="CP003614">
    <property type="protein sequence ID" value="AFZ10186.1"/>
    <property type="molecule type" value="Genomic_DNA"/>
</dbReference>
<dbReference type="Proteomes" id="UP000010478">
    <property type="component" value="Chromosome"/>
</dbReference>
<dbReference type="PROSITE" id="PS50043">
    <property type="entry name" value="HTH_LUXR_2"/>
    <property type="match status" value="1"/>
</dbReference>
<dbReference type="SUPFAM" id="SSF52172">
    <property type="entry name" value="CheY-like"/>
    <property type="match status" value="1"/>
</dbReference>
<dbReference type="CDD" id="cd17535">
    <property type="entry name" value="REC_NarL-like"/>
    <property type="match status" value="1"/>
</dbReference>
<feature type="modified residue" description="4-aspartylphosphate" evidence="3">
    <location>
        <position position="60"/>
    </location>
</feature>
<feature type="domain" description="Response regulatory" evidence="5">
    <location>
        <begin position="9"/>
        <end position="125"/>
    </location>
</feature>
<sequence length="210" mass="22921">MINQSNIIRVLIADDHYIVRQGLVALLNHESDVKVVAQASNGQEAVTMFRQHQPDVTLMDMRMPQMDGVAAIAAICAEFPSARIVVLTTYDGDENIYRGLQAGAKGYLLKDAEPKELLAAIRAVFEGKKYIPLAVGVKLADRLSGPELSDRELEVIRLIVAGKSNSEISEVLHISESTVKFHINNILSKMGVSDRTQAAISALKRGIVSL</sequence>